<dbReference type="Pfam" id="PF02230">
    <property type="entry name" value="Abhydrolase_2"/>
    <property type="match status" value="1"/>
</dbReference>
<dbReference type="InterPro" id="IPR050565">
    <property type="entry name" value="LYPA1-2/EST-like"/>
</dbReference>
<protein>
    <submittedName>
        <fullName evidence="5">Acyl-protein thioesterase 1</fullName>
    </submittedName>
</protein>
<evidence type="ECO:0000313" key="5">
    <source>
        <dbReference type="EMBL" id="TVY59363.1"/>
    </source>
</evidence>
<dbReference type="Gene3D" id="3.40.50.1820">
    <property type="entry name" value="alpha/beta hydrolase"/>
    <property type="match status" value="1"/>
</dbReference>
<name>A0A7D8V1W4_9HELO</name>
<evidence type="ECO:0000256" key="1">
    <source>
        <dbReference type="ARBA" id="ARBA00006499"/>
    </source>
</evidence>
<accession>A0A7D8V1W4</accession>
<dbReference type="GO" id="GO:0005737">
    <property type="term" value="C:cytoplasm"/>
    <property type="evidence" value="ECO:0007669"/>
    <property type="project" value="TreeGrafter"/>
</dbReference>
<dbReference type="InterPro" id="IPR003140">
    <property type="entry name" value="PLipase/COase/thioEstase"/>
</dbReference>
<reference evidence="5 6" key="1">
    <citation type="submission" date="2018-05" db="EMBL/GenBank/DDBJ databases">
        <title>Whole genome sequencing for identification of molecular markers to develop diagnostic detection tools for the regulated plant pathogen Lachnellula willkommii.</title>
        <authorList>
            <person name="Giroux E."/>
            <person name="Bilodeau G."/>
        </authorList>
    </citation>
    <scope>NUCLEOTIDE SEQUENCE [LARGE SCALE GENOMIC DNA]</scope>
    <source>
        <strain evidence="5 6">CBS 625.97</strain>
    </source>
</reference>
<organism evidence="5 6">
    <name type="scientific">Lachnellula cervina</name>
    <dbReference type="NCBI Taxonomy" id="1316786"/>
    <lineage>
        <taxon>Eukaryota</taxon>
        <taxon>Fungi</taxon>
        <taxon>Dikarya</taxon>
        <taxon>Ascomycota</taxon>
        <taxon>Pezizomycotina</taxon>
        <taxon>Leotiomycetes</taxon>
        <taxon>Helotiales</taxon>
        <taxon>Lachnaceae</taxon>
        <taxon>Lachnellula</taxon>
    </lineage>
</organism>
<evidence type="ECO:0000256" key="2">
    <source>
        <dbReference type="SAM" id="MobiDB-lite"/>
    </source>
</evidence>
<sequence length="321" mass="35681">MENIAHIVAPRGDHTQTIIFLHGRDSIASEFAEEFFESQASDDRTLPEIFPTTRWVFPTSKIRNSARFETPMSQWFDMWSVENHLEKNETQIEGLRESVKEILDLIRTEAVLISPDRIILGGISQGCATAIHTLLYGGIRLGGFIGLSSWLPFEAEITTAMADNLEWSVVRDGFRNRLHYSHETLNTLTEQAETTSVLSDLSSDFVLETPVFLSHSWDDDVVPIGNGKKLCTTLEKLGMVVSWKQYKDGGHWVNEPRGVDDIVSFIHSCCRVQPDKEVISNITASTPVPEQVVPKPAVSQRATVASSNPGLSPLPNSGSSM</sequence>
<evidence type="ECO:0000259" key="3">
    <source>
        <dbReference type="Pfam" id="PF00326"/>
    </source>
</evidence>
<dbReference type="PANTHER" id="PTHR10655:SF63">
    <property type="entry name" value="PHOSPHOLIPASE_CARBOXYLESTERASE_THIOESTERASE DOMAIN-CONTAINING PROTEIN"/>
    <property type="match status" value="1"/>
</dbReference>
<dbReference type="AlphaFoldDB" id="A0A7D8V1W4"/>
<dbReference type="OrthoDB" id="2418081at2759"/>
<feature type="domain" description="Peptidase S9 prolyl oligopeptidase catalytic" evidence="3">
    <location>
        <begin position="186"/>
        <end position="257"/>
    </location>
</feature>
<dbReference type="EMBL" id="QGMG01000005">
    <property type="protein sequence ID" value="TVY59363.1"/>
    <property type="molecule type" value="Genomic_DNA"/>
</dbReference>
<dbReference type="Pfam" id="PF00326">
    <property type="entry name" value="Peptidase_S9"/>
    <property type="match status" value="1"/>
</dbReference>
<comment type="caution">
    <text evidence="5">The sequence shown here is derived from an EMBL/GenBank/DDBJ whole genome shotgun (WGS) entry which is preliminary data.</text>
</comment>
<dbReference type="SUPFAM" id="SSF53474">
    <property type="entry name" value="alpha/beta-Hydrolases"/>
    <property type="match status" value="1"/>
</dbReference>
<dbReference type="InterPro" id="IPR001375">
    <property type="entry name" value="Peptidase_S9_cat"/>
</dbReference>
<feature type="compositionally biased region" description="Low complexity" evidence="2">
    <location>
        <begin position="306"/>
        <end position="321"/>
    </location>
</feature>
<gene>
    <name evidence="5" type="ORF">LCER1_G001092</name>
</gene>
<dbReference type="PANTHER" id="PTHR10655">
    <property type="entry name" value="LYSOPHOSPHOLIPASE-RELATED"/>
    <property type="match status" value="1"/>
</dbReference>
<dbReference type="GO" id="GO:0006508">
    <property type="term" value="P:proteolysis"/>
    <property type="evidence" value="ECO:0007669"/>
    <property type="project" value="InterPro"/>
</dbReference>
<dbReference type="Proteomes" id="UP000481288">
    <property type="component" value="Unassembled WGS sequence"/>
</dbReference>
<feature type="domain" description="Phospholipase/carboxylesterase/thioesterase" evidence="4">
    <location>
        <begin position="3"/>
        <end position="159"/>
    </location>
</feature>
<feature type="region of interest" description="Disordered" evidence="2">
    <location>
        <begin position="292"/>
        <end position="321"/>
    </location>
</feature>
<evidence type="ECO:0000259" key="4">
    <source>
        <dbReference type="Pfam" id="PF02230"/>
    </source>
</evidence>
<dbReference type="InterPro" id="IPR029058">
    <property type="entry name" value="AB_hydrolase_fold"/>
</dbReference>
<dbReference type="GO" id="GO:0008236">
    <property type="term" value="F:serine-type peptidase activity"/>
    <property type="evidence" value="ECO:0007669"/>
    <property type="project" value="InterPro"/>
</dbReference>
<keyword evidence="6" id="KW-1185">Reference proteome</keyword>
<proteinExistence type="inferred from homology"/>
<comment type="similarity">
    <text evidence="1">Belongs to the AB hydrolase superfamily. AB hydrolase 2 family.</text>
</comment>
<evidence type="ECO:0000313" key="6">
    <source>
        <dbReference type="Proteomes" id="UP000481288"/>
    </source>
</evidence>
<dbReference type="GO" id="GO:0052689">
    <property type="term" value="F:carboxylic ester hydrolase activity"/>
    <property type="evidence" value="ECO:0007669"/>
    <property type="project" value="TreeGrafter"/>
</dbReference>
<dbReference type="GO" id="GO:0008474">
    <property type="term" value="F:palmitoyl-(protein) hydrolase activity"/>
    <property type="evidence" value="ECO:0007669"/>
    <property type="project" value="TreeGrafter"/>
</dbReference>